<dbReference type="PROSITE" id="PS51475">
    <property type="entry name" value="PROTEASOME_ALPHA_2"/>
    <property type="match status" value="1"/>
</dbReference>
<keyword evidence="5" id="KW-1185">Reference proteome</keyword>
<comment type="similarity">
    <text evidence="2">Belongs to the peptidase T1A family.</text>
</comment>
<protein>
    <recommendedName>
        <fullName evidence="3">Proteasome alpha-type subunits domain-containing protein</fullName>
    </recommendedName>
</protein>
<evidence type="ECO:0000313" key="4">
    <source>
        <dbReference type="EMBL" id="GMI25975.1"/>
    </source>
</evidence>
<dbReference type="InterPro" id="IPR050115">
    <property type="entry name" value="Proteasome_alpha"/>
</dbReference>
<dbReference type="NCBIfam" id="NF003075">
    <property type="entry name" value="PRK03996.1"/>
    <property type="match status" value="1"/>
</dbReference>
<dbReference type="Pfam" id="PF10584">
    <property type="entry name" value="Proteasome_A_N"/>
    <property type="match status" value="1"/>
</dbReference>
<dbReference type="GO" id="GO:0006511">
    <property type="term" value="P:ubiquitin-dependent protein catabolic process"/>
    <property type="evidence" value="ECO:0007669"/>
    <property type="project" value="InterPro"/>
</dbReference>
<sequence>MIILPNIEGDSAYSFSLTTFSRTGKLLQIEYALNAVSNGRLSLGIATSDGVVIATDKKVSSPLIDVDNVGKISEIEKGMGFVYSGLGPDARVVVRDARKKAKSYKLMYGEEKTVTEVVKSTASLMQQYTQSGGVRPFGCSILAAGLDENNTPLLYQVDPSGVFMGWRATAIGKGYVSAKGFLEKRWNEDMGIEDGIHTALLTMREGFEGEITGKNIEVGVLRKDTGEFKVLTEEEVQDYLNESS</sequence>
<dbReference type="Gene3D" id="3.60.20.10">
    <property type="entry name" value="Glutamine Phosphoribosylpyrophosphate, subunit 1, domain 1"/>
    <property type="match status" value="1"/>
</dbReference>
<comment type="caution">
    <text evidence="4">The sequence shown here is derived from an EMBL/GenBank/DDBJ whole genome shotgun (WGS) entry which is preliminary data.</text>
</comment>
<accession>A0A9W7G0F9</accession>
<dbReference type="CDD" id="cd03750">
    <property type="entry name" value="proteasome_alpha_type_2"/>
    <property type="match status" value="1"/>
</dbReference>
<dbReference type="OrthoDB" id="431557at2759"/>
<evidence type="ECO:0000256" key="2">
    <source>
        <dbReference type="PROSITE-ProRule" id="PRU00808"/>
    </source>
</evidence>
<evidence type="ECO:0000256" key="1">
    <source>
        <dbReference type="ARBA" id="ARBA00022942"/>
    </source>
</evidence>
<dbReference type="SMART" id="SM00948">
    <property type="entry name" value="Proteasome_A_N"/>
    <property type="match status" value="1"/>
</dbReference>
<dbReference type="Pfam" id="PF00227">
    <property type="entry name" value="Proteasome"/>
    <property type="match status" value="1"/>
</dbReference>
<gene>
    <name evidence="4" type="ORF">TrCOL_g4599</name>
</gene>
<name>A0A9W7G0F9_9STRA</name>
<feature type="domain" description="Proteasome alpha-type subunits" evidence="3">
    <location>
        <begin position="13"/>
        <end position="35"/>
    </location>
</feature>
<dbReference type="InterPro" id="IPR000426">
    <property type="entry name" value="Proteasome_asu_N"/>
</dbReference>
<evidence type="ECO:0000313" key="5">
    <source>
        <dbReference type="Proteomes" id="UP001165065"/>
    </source>
</evidence>
<dbReference type="AlphaFoldDB" id="A0A9W7G0F9"/>
<dbReference type="EMBL" id="BRYA01000621">
    <property type="protein sequence ID" value="GMI25975.1"/>
    <property type="molecule type" value="Genomic_DNA"/>
</dbReference>
<dbReference type="GO" id="GO:0019773">
    <property type="term" value="C:proteasome core complex, alpha-subunit complex"/>
    <property type="evidence" value="ECO:0007669"/>
    <property type="project" value="UniProtKB-UniRule"/>
</dbReference>
<evidence type="ECO:0000259" key="3">
    <source>
        <dbReference type="SMART" id="SM00948"/>
    </source>
</evidence>
<dbReference type="PANTHER" id="PTHR11599">
    <property type="entry name" value="PROTEASOME SUBUNIT ALPHA/BETA"/>
    <property type="match status" value="1"/>
</dbReference>
<reference evidence="5" key="1">
    <citation type="journal article" date="2023" name="Commun. Biol.">
        <title>Genome analysis of Parmales, the sister group of diatoms, reveals the evolutionary specialization of diatoms from phago-mixotrophs to photoautotrophs.</title>
        <authorList>
            <person name="Ban H."/>
            <person name="Sato S."/>
            <person name="Yoshikawa S."/>
            <person name="Yamada K."/>
            <person name="Nakamura Y."/>
            <person name="Ichinomiya M."/>
            <person name="Sato N."/>
            <person name="Blanc-Mathieu R."/>
            <person name="Endo H."/>
            <person name="Kuwata A."/>
            <person name="Ogata H."/>
        </authorList>
    </citation>
    <scope>NUCLEOTIDE SEQUENCE [LARGE SCALE GENOMIC DNA]</scope>
</reference>
<dbReference type="Proteomes" id="UP001165065">
    <property type="component" value="Unassembled WGS sequence"/>
</dbReference>
<dbReference type="InterPro" id="IPR001353">
    <property type="entry name" value="Proteasome_sua/b"/>
</dbReference>
<organism evidence="4 5">
    <name type="scientific">Triparma columacea</name>
    <dbReference type="NCBI Taxonomy" id="722753"/>
    <lineage>
        <taxon>Eukaryota</taxon>
        <taxon>Sar</taxon>
        <taxon>Stramenopiles</taxon>
        <taxon>Ochrophyta</taxon>
        <taxon>Bolidophyceae</taxon>
        <taxon>Parmales</taxon>
        <taxon>Triparmaceae</taxon>
        <taxon>Triparma</taxon>
    </lineage>
</organism>
<dbReference type="InterPro" id="IPR029055">
    <property type="entry name" value="Ntn_hydrolases_N"/>
</dbReference>
<dbReference type="SUPFAM" id="SSF56235">
    <property type="entry name" value="N-terminal nucleophile aminohydrolases (Ntn hydrolases)"/>
    <property type="match status" value="1"/>
</dbReference>
<keyword evidence="1 2" id="KW-0647">Proteasome</keyword>
<proteinExistence type="inferred from homology"/>
<dbReference type="InterPro" id="IPR023332">
    <property type="entry name" value="Proteasome_alpha-type"/>
</dbReference>